<dbReference type="EMBL" id="BKCJ010007446">
    <property type="protein sequence ID" value="GEU77304.1"/>
    <property type="molecule type" value="Genomic_DNA"/>
</dbReference>
<dbReference type="Pfam" id="PF00305">
    <property type="entry name" value="Lipoxygenase"/>
    <property type="match status" value="1"/>
</dbReference>
<comment type="caution">
    <text evidence="2">The sequence shown here is derived from an EMBL/GenBank/DDBJ whole genome shotgun (WGS) entry which is preliminary data.</text>
</comment>
<reference evidence="2" key="1">
    <citation type="journal article" date="2019" name="Sci. Rep.">
        <title>Draft genome of Tanacetum cinerariifolium, the natural source of mosquito coil.</title>
        <authorList>
            <person name="Yamashiro T."/>
            <person name="Shiraishi A."/>
            <person name="Satake H."/>
            <person name="Nakayama K."/>
        </authorList>
    </citation>
    <scope>NUCLEOTIDE SEQUENCE</scope>
</reference>
<dbReference type="PROSITE" id="PS51393">
    <property type="entry name" value="LIPOXYGENASE_3"/>
    <property type="match status" value="1"/>
</dbReference>
<sequence length="116" mass="14014">MWPVAIELVRPPDDGKPQWKQAFTLCWDSTEAWLWKLAKVLFLSHDDGIHQLYSHWLKWIKIKVKKQNVDSSTKRSKLFKSQTNVNRIQRQSLRRSLHQREIIQNVILAKKERVWR</sequence>
<accession>A0A6L2MYG7</accession>
<dbReference type="Gene3D" id="3.10.450.60">
    <property type="match status" value="1"/>
</dbReference>
<dbReference type="GO" id="GO:0046872">
    <property type="term" value="F:metal ion binding"/>
    <property type="evidence" value="ECO:0007669"/>
    <property type="project" value="InterPro"/>
</dbReference>
<dbReference type="GO" id="GO:0016702">
    <property type="term" value="F:oxidoreductase activity, acting on single donors with incorporation of molecular oxygen, incorporation of two atoms of oxygen"/>
    <property type="evidence" value="ECO:0007669"/>
    <property type="project" value="InterPro"/>
</dbReference>
<evidence type="ECO:0000259" key="1">
    <source>
        <dbReference type="PROSITE" id="PS51393"/>
    </source>
</evidence>
<name>A0A6L2MYG7_TANCI</name>
<organism evidence="2">
    <name type="scientific">Tanacetum cinerariifolium</name>
    <name type="common">Dalmatian daisy</name>
    <name type="synonym">Chrysanthemum cinerariifolium</name>
    <dbReference type="NCBI Taxonomy" id="118510"/>
    <lineage>
        <taxon>Eukaryota</taxon>
        <taxon>Viridiplantae</taxon>
        <taxon>Streptophyta</taxon>
        <taxon>Embryophyta</taxon>
        <taxon>Tracheophyta</taxon>
        <taxon>Spermatophyta</taxon>
        <taxon>Magnoliopsida</taxon>
        <taxon>eudicotyledons</taxon>
        <taxon>Gunneridae</taxon>
        <taxon>Pentapetalae</taxon>
        <taxon>asterids</taxon>
        <taxon>campanulids</taxon>
        <taxon>Asterales</taxon>
        <taxon>Asteraceae</taxon>
        <taxon>Asteroideae</taxon>
        <taxon>Anthemideae</taxon>
        <taxon>Anthemidinae</taxon>
        <taxon>Tanacetum</taxon>
    </lineage>
</organism>
<dbReference type="InterPro" id="IPR036226">
    <property type="entry name" value="LipOase_C_sf"/>
</dbReference>
<dbReference type="AlphaFoldDB" id="A0A6L2MYG7"/>
<dbReference type="InterPro" id="IPR013819">
    <property type="entry name" value="LipOase_C"/>
</dbReference>
<dbReference type="SUPFAM" id="SSF48484">
    <property type="entry name" value="Lipoxigenase"/>
    <property type="match status" value="1"/>
</dbReference>
<proteinExistence type="predicted"/>
<evidence type="ECO:0000313" key="2">
    <source>
        <dbReference type="EMBL" id="GEU77304.1"/>
    </source>
</evidence>
<protein>
    <submittedName>
        <fullName evidence="2">Linoleate 13S-lipoxygenase 2-1, chloroplastic-like</fullName>
    </submittedName>
</protein>
<gene>
    <name evidence="2" type="ORF">Tci_049282</name>
</gene>
<feature type="domain" description="Lipoxygenase" evidence="1">
    <location>
        <begin position="1"/>
        <end position="57"/>
    </location>
</feature>